<comment type="subcellular location">
    <subcellularLocation>
        <location evidence="1">Nucleus</location>
    </subcellularLocation>
</comment>
<dbReference type="GO" id="GO:0033204">
    <property type="term" value="F:ribonuclease P RNA binding"/>
    <property type="evidence" value="ECO:0007669"/>
    <property type="project" value="InterPro"/>
</dbReference>
<protein>
    <recommendedName>
        <fullName evidence="3">Ribonuclease P protein subunit</fullName>
    </recommendedName>
</protein>
<evidence type="ECO:0000313" key="4">
    <source>
        <dbReference type="EMBL" id="GAV52386.1"/>
    </source>
</evidence>
<dbReference type="Gene3D" id="2.30.30.210">
    <property type="entry name" value="Ribonuclease P/MRP, subunit p29"/>
    <property type="match status" value="1"/>
</dbReference>
<dbReference type="EMBL" id="BDGX01000033">
    <property type="protein sequence ID" value="GAV52386.1"/>
    <property type="molecule type" value="Genomic_DNA"/>
</dbReference>
<name>A0A1Q3A9H6_ZYGRO</name>
<dbReference type="GO" id="GO:0000172">
    <property type="term" value="C:ribonuclease MRP complex"/>
    <property type="evidence" value="ECO:0007669"/>
    <property type="project" value="InterPro"/>
</dbReference>
<proteinExistence type="inferred from homology"/>
<dbReference type="OrthoDB" id="124041at2759"/>
<keyword evidence="3" id="KW-0819">tRNA processing</keyword>
<dbReference type="InterPro" id="IPR036980">
    <property type="entry name" value="RNase_P/MRP_Rpp29_sf"/>
</dbReference>
<dbReference type="Pfam" id="PF01868">
    <property type="entry name" value="RNase_P-MRP_p29"/>
    <property type="match status" value="1"/>
</dbReference>
<comment type="similarity">
    <text evidence="2">Belongs to the eukaryotic/archaeal RNase P protein component 1 family.</text>
</comment>
<keyword evidence="3" id="KW-0539">Nucleus</keyword>
<dbReference type="SUPFAM" id="SSF101744">
    <property type="entry name" value="Rof/RNase P subunit-like"/>
    <property type="match status" value="1"/>
</dbReference>
<dbReference type="GO" id="GO:0005634">
    <property type="term" value="C:nucleus"/>
    <property type="evidence" value="ECO:0007669"/>
    <property type="project" value="UniProtKB-SubCell"/>
</dbReference>
<dbReference type="PIRSF" id="PIRSF027081">
    <property type="entry name" value="RNase_P/MRP_p29_subunit"/>
    <property type="match status" value="1"/>
</dbReference>
<evidence type="ECO:0000256" key="3">
    <source>
        <dbReference type="PIRNR" id="PIRNR027081"/>
    </source>
</evidence>
<dbReference type="InterPro" id="IPR016848">
    <property type="entry name" value="RNase_P/MRP_Rpp29-subunit"/>
</dbReference>
<accession>A0A1Q3A9H6</accession>
<dbReference type="SMART" id="SM00538">
    <property type="entry name" value="POP4"/>
    <property type="match status" value="1"/>
</dbReference>
<comment type="caution">
    <text evidence="4">The sequence shown here is derived from an EMBL/GenBank/DDBJ whole genome shotgun (WGS) entry which is preliminary data.</text>
</comment>
<dbReference type="InterPro" id="IPR002730">
    <property type="entry name" value="Rpp29/RNP1"/>
</dbReference>
<dbReference type="GO" id="GO:0001682">
    <property type="term" value="P:tRNA 5'-leader removal"/>
    <property type="evidence" value="ECO:0007669"/>
    <property type="project" value="InterPro"/>
</dbReference>
<organism evidence="4 5">
    <name type="scientific">Zygosaccharomyces rouxii</name>
    <dbReference type="NCBI Taxonomy" id="4956"/>
    <lineage>
        <taxon>Eukaryota</taxon>
        <taxon>Fungi</taxon>
        <taxon>Dikarya</taxon>
        <taxon>Ascomycota</taxon>
        <taxon>Saccharomycotina</taxon>
        <taxon>Saccharomycetes</taxon>
        <taxon>Saccharomycetales</taxon>
        <taxon>Saccharomycetaceae</taxon>
        <taxon>Zygosaccharomyces</taxon>
    </lineage>
</organism>
<dbReference type="AlphaFoldDB" id="A0A1Q3A9H6"/>
<evidence type="ECO:0000256" key="2">
    <source>
        <dbReference type="ARBA" id="ARBA00006181"/>
    </source>
</evidence>
<dbReference type="PANTHER" id="PTHR13348:SF0">
    <property type="entry name" value="RIBONUCLEASE P PROTEIN SUBUNIT P29"/>
    <property type="match status" value="1"/>
</dbReference>
<dbReference type="InterPro" id="IPR023534">
    <property type="entry name" value="Rof/RNase_P-like"/>
</dbReference>
<sequence length="282" mass="32640">MDRTQQFLKECLFTKNFEDPNKPISDNRLVDTLLILPTDGGVHQSLRRNKSKFKVTVGTVEEADAAVASSIKHPNYRKINKNARVALKDYINSCKSSVRTARRIAREQSITDKNTLVDYLKTNHLQIWENLPKFDKFRPMHEQLWIGYIKEMLNIPVEIRDASKFNINRSQSLFKLSMADYNGSFLKVVKSVNKNMIGIEGIVIWDSQKNFIMMTEGTLVDEIKCIPKKGTIFALEIPLNDEDALQFSILGDRFKYRSSDRAGRKFKARRVDDMLYYVDPSF</sequence>
<reference evidence="4 5" key="1">
    <citation type="submission" date="2016-08" db="EMBL/GenBank/DDBJ databases">
        <title>Draft genome sequence of allopolyploid Zygosaccharomyces rouxii.</title>
        <authorList>
            <person name="Watanabe J."/>
            <person name="Uehara K."/>
            <person name="Mogi Y."/>
            <person name="Tsukioka Y."/>
        </authorList>
    </citation>
    <scope>NUCLEOTIDE SEQUENCE [LARGE SCALE GENOMIC DNA]</scope>
    <source>
        <strain evidence="4 5">NBRC 110957</strain>
    </source>
</reference>
<evidence type="ECO:0000313" key="5">
    <source>
        <dbReference type="Proteomes" id="UP000187013"/>
    </source>
</evidence>
<evidence type="ECO:0000256" key="1">
    <source>
        <dbReference type="ARBA" id="ARBA00004123"/>
    </source>
</evidence>
<dbReference type="PANTHER" id="PTHR13348">
    <property type="entry name" value="RIBONUCLEASE P SUBUNIT P29"/>
    <property type="match status" value="1"/>
</dbReference>
<gene>
    <name evidence="4" type="ORF">ZYGR_0AG03770</name>
</gene>
<dbReference type="GO" id="GO:0006364">
    <property type="term" value="P:rRNA processing"/>
    <property type="evidence" value="ECO:0007669"/>
    <property type="project" value="TreeGrafter"/>
</dbReference>
<dbReference type="Proteomes" id="UP000187013">
    <property type="component" value="Unassembled WGS sequence"/>
</dbReference>
<dbReference type="GO" id="GO:0030677">
    <property type="term" value="C:ribonuclease P complex"/>
    <property type="evidence" value="ECO:0007669"/>
    <property type="project" value="InterPro"/>
</dbReference>